<comment type="subcellular location">
    <subcellularLocation>
        <location evidence="1">Membrane</location>
    </subcellularLocation>
</comment>
<name>A0A6A5Y458_9PLEO</name>
<dbReference type="PANTHER" id="PTHR23241">
    <property type="entry name" value="LATE EMBRYOGENESIS ABUNDANT PLANTS LEA-RELATED"/>
    <property type="match status" value="1"/>
</dbReference>
<feature type="transmembrane region" description="Helical" evidence="5">
    <location>
        <begin position="152"/>
        <end position="172"/>
    </location>
</feature>
<reference evidence="7" key="1">
    <citation type="journal article" date="2020" name="Stud. Mycol.">
        <title>101 Dothideomycetes genomes: a test case for predicting lifestyles and emergence of pathogens.</title>
        <authorList>
            <person name="Haridas S."/>
            <person name="Albert R."/>
            <person name="Binder M."/>
            <person name="Bloem J."/>
            <person name="Labutti K."/>
            <person name="Salamov A."/>
            <person name="Andreopoulos B."/>
            <person name="Baker S."/>
            <person name="Barry K."/>
            <person name="Bills G."/>
            <person name="Bluhm B."/>
            <person name="Cannon C."/>
            <person name="Castanera R."/>
            <person name="Culley D."/>
            <person name="Daum C."/>
            <person name="Ezra D."/>
            <person name="Gonzalez J."/>
            <person name="Henrissat B."/>
            <person name="Kuo A."/>
            <person name="Liang C."/>
            <person name="Lipzen A."/>
            <person name="Lutzoni F."/>
            <person name="Magnuson J."/>
            <person name="Mondo S."/>
            <person name="Nolan M."/>
            <person name="Ohm R."/>
            <person name="Pangilinan J."/>
            <person name="Park H.-J."/>
            <person name="Ramirez L."/>
            <person name="Alfaro M."/>
            <person name="Sun H."/>
            <person name="Tritt A."/>
            <person name="Yoshinaga Y."/>
            <person name="Zwiers L.-H."/>
            <person name="Turgeon B."/>
            <person name="Goodwin S."/>
            <person name="Spatafora J."/>
            <person name="Crous P."/>
            <person name="Grigoriev I."/>
        </authorList>
    </citation>
    <scope>NUCLEOTIDE SEQUENCE</scope>
    <source>
        <strain evidence="7">CBS 175.79</strain>
    </source>
</reference>
<dbReference type="Proteomes" id="UP000799778">
    <property type="component" value="Unassembled WGS sequence"/>
</dbReference>
<proteinExistence type="predicted"/>
<evidence type="ECO:0000259" key="6">
    <source>
        <dbReference type="Pfam" id="PF13664"/>
    </source>
</evidence>
<evidence type="ECO:0000256" key="2">
    <source>
        <dbReference type="ARBA" id="ARBA00022692"/>
    </source>
</evidence>
<evidence type="ECO:0000256" key="4">
    <source>
        <dbReference type="ARBA" id="ARBA00023136"/>
    </source>
</evidence>
<feature type="transmembrane region" description="Helical" evidence="5">
    <location>
        <begin position="60"/>
        <end position="79"/>
    </location>
</feature>
<sequence length="183" mass="20884">MARMEPIGSLWNHVPNLAPFHLLAYSTLLGSQLYQSFVMTKVCFQALPRTAFTTLQKRIFPIYFQGQSLLIVLTILTQPPHGPMSFLKTKWNWIPLALAGATAAMNMCVYGPRTQSLMVQRIHQETRDRVHKINEEVVSNDMQKLGREFSRAHAMSIHLNLVTILATVIYGWRLASKMEVNLM</sequence>
<evidence type="ECO:0000256" key="5">
    <source>
        <dbReference type="SAM" id="Phobius"/>
    </source>
</evidence>
<evidence type="ECO:0000313" key="7">
    <source>
        <dbReference type="EMBL" id="KAF2019807.1"/>
    </source>
</evidence>
<dbReference type="EMBL" id="ML978067">
    <property type="protein sequence ID" value="KAF2019807.1"/>
    <property type="molecule type" value="Genomic_DNA"/>
</dbReference>
<dbReference type="InterPro" id="IPR053009">
    <property type="entry name" value="Xanthocillin_Biosynth-Assoc"/>
</dbReference>
<keyword evidence="8" id="KW-1185">Reference proteome</keyword>
<feature type="transmembrane region" description="Helical" evidence="5">
    <location>
        <begin position="91"/>
        <end position="111"/>
    </location>
</feature>
<dbReference type="GO" id="GO:0016020">
    <property type="term" value="C:membrane"/>
    <property type="evidence" value="ECO:0007669"/>
    <property type="project" value="UniProtKB-SubCell"/>
</dbReference>
<dbReference type="GeneID" id="54284608"/>
<keyword evidence="2 5" id="KW-0812">Transmembrane</keyword>
<accession>A0A6A5Y458</accession>
<dbReference type="RefSeq" id="XP_033388146.1">
    <property type="nucleotide sequence ID" value="XM_033527211.1"/>
</dbReference>
<dbReference type="OrthoDB" id="1641132at2759"/>
<evidence type="ECO:0000256" key="3">
    <source>
        <dbReference type="ARBA" id="ARBA00022989"/>
    </source>
</evidence>
<gene>
    <name evidence="7" type="ORF">BU24DRAFT_419418</name>
</gene>
<feature type="domain" description="TMEM205-like" evidence="6">
    <location>
        <begin position="23"/>
        <end position="122"/>
    </location>
</feature>
<keyword evidence="4 5" id="KW-0472">Membrane</keyword>
<evidence type="ECO:0000313" key="8">
    <source>
        <dbReference type="Proteomes" id="UP000799778"/>
    </source>
</evidence>
<dbReference type="PANTHER" id="PTHR23241:SF102">
    <property type="entry name" value="LD23009P"/>
    <property type="match status" value="1"/>
</dbReference>
<keyword evidence="3 5" id="KW-1133">Transmembrane helix</keyword>
<evidence type="ECO:0000256" key="1">
    <source>
        <dbReference type="ARBA" id="ARBA00004370"/>
    </source>
</evidence>
<protein>
    <recommendedName>
        <fullName evidence="6">TMEM205-like domain-containing protein</fullName>
    </recommendedName>
</protein>
<organism evidence="7 8">
    <name type="scientific">Aaosphaeria arxii CBS 175.79</name>
    <dbReference type="NCBI Taxonomy" id="1450172"/>
    <lineage>
        <taxon>Eukaryota</taxon>
        <taxon>Fungi</taxon>
        <taxon>Dikarya</taxon>
        <taxon>Ascomycota</taxon>
        <taxon>Pezizomycotina</taxon>
        <taxon>Dothideomycetes</taxon>
        <taxon>Pleosporomycetidae</taxon>
        <taxon>Pleosporales</taxon>
        <taxon>Pleosporales incertae sedis</taxon>
        <taxon>Aaosphaeria</taxon>
    </lineage>
</organism>
<dbReference type="InterPro" id="IPR025423">
    <property type="entry name" value="TMEM205-like"/>
</dbReference>
<dbReference type="Pfam" id="PF13664">
    <property type="entry name" value="DUF4149"/>
    <property type="match status" value="1"/>
</dbReference>
<dbReference type="AlphaFoldDB" id="A0A6A5Y458"/>